<dbReference type="EMBL" id="MTCZ01000277">
    <property type="protein sequence ID" value="OWP82728.1"/>
    <property type="molecule type" value="Genomic_DNA"/>
</dbReference>
<evidence type="ECO:0000313" key="2">
    <source>
        <dbReference type="Proteomes" id="UP000197768"/>
    </source>
</evidence>
<dbReference type="Proteomes" id="UP000197768">
    <property type="component" value="Unassembled WGS sequence"/>
</dbReference>
<evidence type="ECO:0000313" key="1">
    <source>
        <dbReference type="EMBL" id="OWP82728.1"/>
    </source>
</evidence>
<proteinExistence type="predicted"/>
<organism evidence="1 2">
    <name type="scientific">Flavobacterium davisii</name>
    <dbReference type="NCBI Taxonomy" id="2906077"/>
    <lineage>
        <taxon>Bacteria</taxon>
        <taxon>Pseudomonadati</taxon>
        <taxon>Bacteroidota</taxon>
        <taxon>Flavobacteriia</taxon>
        <taxon>Flavobacteriales</taxon>
        <taxon>Flavobacteriaceae</taxon>
        <taxon>Flavobacterium</taxon>
    </lineage>
</organism>
<dbReference type="RefSeq" id="WP_088394952.1">
    <property type="nucleotide sequence ID" value="NZ_MTCZ01000277.1"/>
</dbReference>
<name>A0A246GF29_9FLAO</name>
<reference evidence="1 2" key="1">
    <citation type="journal article" date="2017" name="Infect. Genet. Evol.">
        <title>Comparative genome analysis of fish pathogen Flavobacterium columnare reveals extensive sequence diversity within the species.</title>
        <authorList>
            <person name="Kayansamruaj P."/>
            <person name="Dong H.T."/>
            <person name="Hirono I."/>
            <person name="Kondo H."/>
            <person name="Senapin S."/>
            <person name="Rodkhum C."/>
        </authorList>
    </citation>
    <scope>NUCLEOTIDE SEQUENCE [LARGE SCALE GENOMIC DNA]</scope>
    <source>
        <strain evidence="1 2">1215</strain>
    </source>
</reference>
<protein>
    <submittedName>
        <fullName evidence="1">Uncharacterized protein</fullName>
    </submittedName>
</protein>
<gene>
    <name evidence="1" type="ORF">BWK59_14300</name>
</gene>
<accession>A0A246GF29</accession>
<comment type="caution">
    <text evidence="1">The sequence shown here is derived from an EMBL/GenBank/DDBJ whole genome shotgun (WGS) entry which is preliminary data.</text>
</comment>
<dbReference type="AlphaFoldDB" id="A0A246GF29"/>
<sequence>MKTQITTFSISTELKIRGNQLFQCMGISIEGIDLTNDTSYFELADWFAEMRQTFLSLKEMKEKGLTLIDNSKRPFETNEEKRGFIVKTDIPVYGSHIQKRINIAIIELDLTNDKHYSDIVDWLERTRNSLVSLASQEQSACDSCSHPDNNIHP</sequence>